<feature type="transmembrane region" description="Helical" evidence="1">
    <location>
        <begin position="200"/>
        <end position="225"/>
    </location>
</feature>
<gene>
    <name evidence="3" type="ORF">WG66_3028</name>
</gene>
<evidence type="ECO:0000256" key="1">
    <source>
        <dbReference type="SAM" id="Phobius"/>
    </source>
</evidence>
<feature type="transmembrane region" description="Helical" evidence="1">
    <location>
        <begin position="96"/>
        <end position="115"/>
    </location>
</feature>
<proteinExistence type="predicted"/>
<dbReference type="EMBL" id="LATX01000935">
    <property type="protein sequence ID" value="KTB44389.1"/>
    <property type="molecule type" value="Genomic_DNA"/>
</dbReference>
<keyword evidence="1" id="KW-1133">Transmembrane helix</keyword>
<sequence length="316" mass="35630">MPHSASTEELVTYMVELRVIIFIECASLALLVYDYLLTSGQEIGLVWRDSPWNLGRVLFFLTRYLGFVGAFLSLYVDTARSLTLPGCAKLTQVTVFVIMGEMFVAEVILTLRVWALWRRKRIVTLILLGSCTALVATGIWQVTRIHLSQNDQGEVLHATFRVCPPYYGSASSLGFIILVAYESAVQAWGSLWRQPESSILVRVFFTDGLCTNFSILSFCIANAIIRYRHSSVYVNLLTSLLPTVHSILTSRMMLNLKESAIRSASGGLSFHTYSDHMSSIQFERAASPIARIRRRRHSSTLIPENFDHARSWFGET</sequence>
<dbReference type="AlphaFoldDB" id="A0A0W0G7E6"/>
<protein>
    <recommendedName>
        <fullName evidence="2">DUF6533 domain-containing protein</fullName>
    </recommendedName>
</protein>
<dbReference type="Proteomes" id="UP000054988">
    <property type="component" value="Unassembled WGS sequence"/>
</dbReference>
<feature type="transmembrane region" description="Helical" evidence="1">
    <location>
        <begin position="231"/>
        <end position="248"/>
    </location>
</feature>
<evidence type="ECO:0000313" key="4">
    <source>
        <dbReference type="Proteomes" id="UP000054988"/>
    </source>
</evidence>
<evidence type="ECO:0000313" key="3">
    <source>
        <dbReference type="EMBL" id="KTB44389.1"/>
    </source>
</evidence>
<accession>A0A0W0G7E6</accession>
<keyword evidence="1" id="KW-0812">Transmembrane</keyword>
<reference evidence="3 4" key="1">
    <citation type="submission" date="2015-12" db="EMBL/GenBank/DDBJ databases">
        <title>Draft genome sequence of Moniliophthora roreri, the causal agent of frosty pod rot of cacao.</title>
        <authorList>
            <person name="Aime M.C."/>
            <person name="Diaz-Valderrama J.R."/>
            <person name="Kijpornyongpan T."/>
            <person name="Phillips-Mora W."/>
        </authorList>
    </citation>
    <scope>NUCLEOTIDE SEQUENCE [LARGE SCALE GENOMIC DNA]</scope>
    <source>
        <strain evidence="3 4">MCA 2952</strain>
    </source>
</reference>
<comment type="caution">
    <text evidence="3">The sequence shown here is derived from an EMBL/GenBank/DDBJ whole genome shotgun (WGS) entry which is preliminary data.</text>
</comment>
<organism evidence="3 4">
    <name type="scientific">Moniliophthora roreri</name>
    <name type="common">Frosty pod rot fungus</name>
    <name type="synonym">Monilia roreri</name>
    <dbReference type="NCBI Taxonomy" id="221103"/>
    <lineage>
        <taxon>Eukaryota</taxon>
        <taxon>Fungi</taxon>
        <taxon>Dikarya</taxon>
        <taxon>Basidiomycota</taxon>
        <taxon>Agaricomycotina</taxon>
        <taxon>Agaricomycetes</taxon>
        <taxon>Agaricomycetidae</taxon>
        <taxon>Agaricales</taxon>
        <taxon>Marasmiineae</taxon>
        <taxon>Marasmiaceae</taxon>
        <taxon>Moniliophthora</taxon>
    </lineage>
</organism>
<dbReference type="Pfam" id="PF20151">
    <property type="entry name" value="DUF6533"/>
    <property type="match status" value="1"/>
</dbReference>
<keyword evidence="1" id="KW-0472">Membrane</keyword>
<feature type="domain" description="DUF6533" evidence="2">
    <location>
        <begin position="24"/>
        <end position="68"/>
    </location>
</feature>
<evidence type="ECO:0000259" key="2">
    <source>
        <dbReference type="Pfam" id="PF20151"/>
    </source>
</evidence>
<feature type="transmembrane region" description="Helical" evidence="1">
    <location>
        <begin position="122"/>
        <end position="142"/>
    </location>
</feature>
<feature type="transmembrane region" description="Helical" evidence="1">
    <location>
        <begin position="17"/>
        <end position="36"/>
    </location>
</feature>
<feature type="transmembrane region" description="Helical" evidence="1">
    <location>
        <begin position="57"/>
        <end position="76"/>
    </location>
</feature>
<name>A0A0W0G7E6_MONRR</name>
<dbReference type="InterPro" id="IPR045340">
    <property type="entry name" value="DUF6533"/>
</dbReference>